<name>A0AAN8VNY9_9MAGN</name>
<dbReference type="PANTHER" id="PTHR14150">
    <property type="entry name" value="U3 SMALL NUCLEOLAR RNA-ASSOCIATED PROTEIN 14"/>
    <property type="match status" value="1"/>
</dbReference>
<keyword evidence="3" id="KW-0539">Nucleus</keyword>
<feature type="compositionally biased region" description="Basic and acidic residues" evidence="4">
    <location>
        <begin position="212"/>
        <end position="223"/>
    </location>
</feature>
<comment type="subcellular location">
    <subcellularLocation>
        <location evidence="1">Nucleus</location>
        <location evidence="1">Nucleolus</location>
    </subcellularLocation>
</comment>
<keyword evidence="6" id="KW-1185">Reference proteome</keyword>
<feature type="region of interest" description="Disordered" evidence="4">
    <location>
        <begin position="1"/>
        <end position="38"/>
    </location>
</feature>
<organism evidence="5 6">
    <name type="scientific">Dillenia turbinata</name>
    <dbReference type="NCBI Taxonomy" id="194707"/>
    <lineage>
        <taxon>Eukaryota</taxon>
        <taxon>Viridiplantae</taxon>
        <taxon>Streptophyta</taxon>
        <taxon>Embryophyta</taxon>
        <taxon>Tracheophyta</taxon>
        <taxon>Spermatophyta</taxon>
        <taxon>Magnoliopsida</taxon>
        <taxon>eudicotyledons</taxon>
        <taxon>Gunneridae</taxon>
        <taxon>Pentapetalae</taxon>
        <taxon>Dilleniales</taxon>
        <taxon>Dilleniaceae</taxon>
        <taxon>Dillenia</taxon>
    </lineage>
</organism>
<dbReference type="AlphaFoldDB" id="A0AAN8VNY9"/>
<accession>A0AAN8VNY9</accession>
<proteinExistence type="predicted"/>
<dbReference type="InterPro" id="IPR006709">
    <property type="entry name" value="SSU_processome_Utp14"/>
</dbReference>
<keyword evidence="2" id="KW-0597">Phosphoprotein</keyword>
<feature type="compositionally biased region" description="Low complexity" evidence="4">
    <location>
        <begin position="1"/>
        <end position="12"/>
    </location>
</feature>
<feature type="compositionally biased region" description="Basic and acidic residues" evidence="4">
    <location>
        <begin position="120"/>
        <end position="133"/>
    </location>
</feature>
<dbReference type="GO" id="GO:0006364">
    <property type="term" value="P:rRNA processing"/>
    <property type="evidence" value="ECO:0007669"/>
    <property type="project" value="InterPro"/>
</dbReference>
<evidence type="ECO:0000256" key="2">
    <source>
        <dbReference type="ARBA" id="ARBA00022553"/>
    </source>
</evidence>
<feature type="compositionally biased region" description="Basic and acidic residues" evidence="4">
    <location>
        <begin position="142"/>
        <end position="158"/>
    </location>
</feature>
<evidence type="ECO:0000256" key="1">
    <source>
        <dbReference type="ARBA" id="ARBA00004604"/>
    </source>
</evidence>
<dbReference type="Proteomes" id="UP001370490">
    <property type="component" value="Unassembled WGS sequence"/>
</dbReference>
<dbReference type="EMBL" id="JBAMMX010000006">
    <property type="protein sequence ID" value="KAK6937314.1"/>
    <property type="molecule type" value="Genomic_DNA"/>
</dbReference>
<sequence>MNSMKDSSSSSDDTSDDDDDEIAAGSDQDGASKLLEKAKEKTLKAMDDDDDDETLKSGVLSLPFMVRGLKKKKEAAYEVAKLALEEYETSLKQVDDTSEPDNTKKGTASGRRVFGVAKKQAAEPARKIERDIDYGTSDSEDDFKALESNEVDRDEGNDMQKVVKLDPVAHREVSNGCQAHGLENYDDIVGATKPKTTYEVALFATGSWRKMTSEKEVDAETKTSPKVGEPALQHQDQEVDYGSDTESEEEMVDGILSTGTKSTYELPSQADLIHQAFAGDDIEE</sequence>
<reference evidence="5 6" key="1">
    <citation type="submission" date="2023-12" db="EMBL/GenBank/DDBJ databases">
        <title>A high-quality genome assembly for Dillenia turbinata (Dilleniales).</title>
        <authorList>
            <person name="Chanderbali A."/>
        </authorList>
    </citation>
    <scope>NUCLEOTIDE SEQUENCE [LARGE SCALE GENOMIC DNA]</scope>
    <source>
        <strain evidence="5">LSX21</strain>
        <tissue evidence="5">Leaf</tissue>
    </source>
</reference>
<feature type="compositionally biased region" description="Acidic residues" evidence="4">
    <location>
        <begin position="13"/>
        <end position="22"/>
    </location>
</feature>
<feature type="compositionally biased region" description="Acidic residues" evidence="4">
    <location>
        <begin position="238"/>
        <end position="252"/>
    </location>
</feature>
<protein>
    <submittedName>
        <fullName evidence="5">Uncharacterized protein</fullName>
    </submittedName>
</protein>
<gene>
    <name evidence="5" type="ORF">RJ641_030822</name>
</gene>
<dbReference type="PANTHER" id="PTHR14150:SF12">
    <property type="entry name" value="U3 SMALL NUCLEOLAR RNA-ASSOCIATED PROTEIN 14 HOMOLOG A"/>
    <property type="match status" value="1"/>
</dbReference>
<evidence type="ECO:0000313" key="6">
    <source>
        <dbReference type="Proteomes" id="UP001370490"/>
    </source>
</evidence>
<feature type="region of interest" description="Disordered" evidence="4">
    <location>
        <begin position="212"/>
        <end position="252"/>
    </location>
</feature>
<feature type="region of interest" description="Disordered" evidence="4">
    <location>
        <begin position="89"/>
        <end position="158"/>
    </location>
</feature>
<dbReference type="GO" id="GO:0032040">
    <property type="term" value="C:small-subunit processome"/>
    <property type="evidence" value="ECO:0007669"/>
    <property type="project" value="InterPro"/>
</dbReference>
<evidence type="ECO:0000256" key="4">
    <source>
        <dbReference type="SAM" id="MobiDB-lite"/>
    </source>
</evidence>
<evidence type="ECO:0000313" key="5">
    <source>
        <dbReference type="EMBL" id="KAK6937314.1"/>
    </source>
</evidence>
<comment type="caution">
    <text evidence="5">The sequence shown here is derived from an EMBL/GenBank/DDBJ whole genome shotgun (WGS) entry which is preliminary data.</text>
</comment>
<evidence type="ECO:0000256" key="3">
    <source>
        <dbReference type="ARBA" id="ARBA00023242"/>
    </source>
</evidence>
<dbReference type="Pfam" id="PF04615">
    <property type="entry name" value="Utp14"/>
    <property type="match status" value="1"/>
</dbReference>